<dbReference type="NCBIfam" id="TIGR00724">
    <property type="entry name" value="urea_amlyse_rel"/>
    <property type="match status" value="1"/>
</dbReference>
<reference evidence="5 6" key="1">
    <citation type="submission" date="2019-08" db="EMBL/GenBank/DDBJ databases">
        <authorList>
            <person name="Peeters C."/>
        </authorList>
    </citation>
    <scope>NUCLEOTIDE SEQUENCE [LARGE SCALE GENOMIC DNA]</scope>
    <source>
        <strain evidence="5 6">LMG 31115</strain>
    </source>
</reference>
<dbReference type="GO" id="GO:0016787">
    <property type="term" value="F:hydrolase activity"/>
    <property type="evidence" value="ECO:0007669"/>
    <property type="project" value="UniProtKB-KW"/>
</dbReference>
<dbReference type="SUPFAM" id="SSF50891">
    <property type="entry name" value="Cyclophilin-like"/>
    <property type="match status" value="1"/>
</dbReference>
<keyword evidence="1" id="KW-0547">Nucleotide-binding</keyword>
<organism evidence="5 6">
    <name type="scientific">Pandoraea iniqua</name>
    <dbReference type="NCBI Taxonomy" id="2508288"/>
    <lineage>
        <taxon>Bacteria</taxon>
        <taxon>Pseudomonadati</taxon>
        <taxon>Pseudomonadota</taxon>
        <taxon>Betaproteobacteria</taxon>
        <taxon>Burkholderiales</taxon>
        <taxon>Burkholderiaceae</taxon>
        <taxon>Pandoraea</taxon>
    </lineage>
</organism>
<dbReference type="Pfam" id="PF02626">
    <property type="entry name" value="CT_A_B"/>
    <property type="match status" value="1"/>
</dbReference>
<accession>A0A5E4VGG2</accession>
<dbReference type="GO" id="GO:0005524">
    <property type="term" value="F:ATP binding"/>
    <property type="evidence" value="ECO:0007669"/>
    <property type="project" value="UniProtKB-KW"/>
</dbReference>
<evidence type="ECO:0000259" key="4">
    <source>
        <dbReference type="SMART" id="SM00797"/>
    </source>
</evidence>
<dbReference type="Gene3D" id="2.40.100.10">
    <property type="entry name" value="Cyclophilin-like"/>
    <property type="match status" value="1"/>
</dbReference>
<dbReference type="RefSeq" id="WP_150684396.1">
    <property type="nucleotide sequence ID" value="NZ_CABPSF010000003.1"/>
</dbReference>
<dbReference type="InterPro" id="IPR003778">
    <property type="entry name" value="CT_A_B"/>
</dbReference>
<dbReference type="PANTHER" id="PTHR43309">
    <property type="entry name" value="5-OXOPROLINASE SUBUNIT C"/>
    <property type="match status" value="1"/>
</dbReference>
<dbReference type="InterPro" id="IPR052708">
    <property type="entry name" value="PxpC"/>
</dbReference>
<dbReference type="EMBL" id="CABPSI010000003">
    <property type="protein sequence ID" value="VVE10105.1"/>
    <property type="molecule type" value="Genomic_DNA"/>
</dbReference>
<dbReference type="InterPro" id="IPR029000">
    <property type="entry name" value="Cyclophilin-like_dom_sf"/>
</dbReference>
<feature type="domain" description="Carboxyltransferase" evidence="4">
    <location>
        <begin position="23"/>
        <end position="314"/>
    </location>
</feature>
<keyword evidence="3" id="KW-0067">ATP-binding</keyword>
<evidence type="ECO:0000256" key="2">
    <source>
        <dbReference type="ARBA" id="ARBA00022801"/>
    </source>
</evidence>
<evidence type="ECO:0000313" key="5">
    <source>
        <dbReference type="EMBL" id="VVE10105.1"/>
    </source>
</evidence>
<proteinExistence type="predicted"/>
<sequence length="329" mass="35034">MIEVMSNGALNLVVDKGREAAVPLGVSVGGAMDTLALGIANLMVGNAEDCAGIEVAIYPFKLKFEQDRLVAVTGAFTKALVGNKRLPPYWSQWVRAGEVLTIEPPQFGARSYVAVAGGIDTPQVLGSRSTDIRAGFGGVDGRGLKRGDKLAIGDAQVSARRKPQRAGGFGVAPRVITDYFASLSSNVIELRCVPAAEVELFQASALDIFTSTEYAIQPESNRMGYRLRGQSLELKAPVELLSYGVVPGTVQVPPSGQPIIQLADGNTCGGYPKIANVIESDLWRLAQARAGVCLRFKFLALDDAVAALSEQSRVMNQLKNSIELISVRV</sequence>
<evidence type="ECO:0000313" key="6">
    <source>
        <dbReference type="Proteomes" id="UP000333828"/>
    </source>
</evidence>
<name>A0A5E4VGG2_9BURK</name>
<keyword evidence="2" id="KW-0378">Hydrolase</keyword>
<dbReference type="Proteomes" id="UP000333828">
    <property type="component" value="Unassembled WGS sequence"/>
</dbReference>
<keyword evidence="6" id="KW-1185">Reference proteome</keyword>
<evidence type="ECO:0000256" key="3">
    <source>
        <dbReference type="ARBA" id="ARBA00022840"/>
    </source>
</evidence>
<evidence type="ECO:0000256" key="1">
    <source>
        <dbReference type="ARBA" id="ARBA00022741"/>
    </source>
</evidence>
<dbReference type="PANTHER" id="PTHR43309:SF3">
    <property type="entry name" value="5-OXOPROLINASE SUBUNIT C"/>
    <property type="match status" value="1"/>
</dbReference>
<protein>
    <submittedName>
        <fullName evidence="5">KipI antagonist</fullName>
    </submittedName>
</protein>
<dbReference type="AlphaFoldDB" id="A0A5E4VGG2"/>
<gene>
    <name evidence="5" type="primary">kipA_1</name>
    <name evidence="5" type="ORF">PIN31115_02572</name>
</gene>
<dbReference type="SMART" id="SM00797">
    <property type="entry name" value="AHS2"/>
    <property type="match status" value="1"/>
</dbReference>